<dbReference type="InterPro" id="IPR039356">
    <property type="entry name" value="YfbR/HDDC2"/>
</dbReference>
<dbReference type="SUPFAM" id="SSF109604">
    <property type="entry name" value="HD-domain/PDEase-like"/>
    <property type="match status" value="1"/>
</dbReference>
<evidence type="ECO:0000313" key="4">
    <source>
        <dbReference type="EMBL" id="SLN24461.1"/>
    </source>
</evidence>
<gene>
    <name evidence="4" type="ORF">ROJ8625_01005</name>
</gene>
<dbReference type="AlphaFoldDB" id="A0A1X6YL88"/>
<proteinExistence type="predicted"/>
<dbReference type="RefSeq" id="WP_085790700.1">
    <property type="nucleotide sequence ID" value="NZ_FWFK01000001.1"/>
</dbReference>
<dbReference type="InterPro" id="IPR006674">
    <property type="entry name" value="HD_domain"/>
</dbReference>
<keyword evidence="2" id="KW-0378">Hydrolase</keyword>
<dbReference type="GO" id="GO:0005737">
    <property type="term" value="C:cytoplasm"/>
    <property type="evidence" value="ECO:0007669"/>
    <property type="project" value="TreeGrafter"/>
</dbReference>
<sequence length="188" mass="20859">MNTAPDRLPAIVAFLQDAAGLKDTLRSGHTTAGRRESVADHTWRLCLLALLLERDMDANLLQVLKLCLVHDLGEAMSGDVPAPEQHADDGRAARERADFATLASSLPEDLRAGLMALHDEYEAGETAEARMAKGLDKIETVLQHVAGRNPEDFDYAFNLDYARHRTDTTRLLRALRALADEATRERMR</sequence>
<keyword evidence="1" id="KW-0479">Metal-binding</keyword>
<dbReference type="GO" id="GO:0002953">
    <property type="term" value="F:5'-deoxynucleotidase activity"/>
    <property type="evidence" value="ECO:0007669"/>
    <property type="project" value="InterPro"/>
</dbReference>
<keyword evidence="5" id="KW-1185">Reference proteome</keyword>
<evidence type="ECO:0000313" key="5">
    <source>
        <dbReference type="Proteomes" id="UP000193570"/>
    </source>
</evidence>
<dbReference type="Gene3D" id="1.10.3210.10">
    <property type="entry name" value="Hypothetical protein af1432"/>
    <property type="match status" value="1"/>
</dbReference>
<dbReference type="PANTHER" id="PTHR11845:SF13">
    <property type="entry name" value="5'-DEOXYNUCLEOTIDASE HDDC2"/>
    <property type="match status" value="1"/>
</dbReference>
<organism evidence="4 5">
    <name type="scientific">Roseivivax jejudonensis</name>
    <dbReference type="NCBI Taxonomy" id="1529041"/>
    <lineage>
        <taxon>Bacteria</taxon>
        <taxon>Pseudomonadati</taxon>
        <taxon>Pseudomonadota</taxon>
        <taxon>Alphaproteobacteria</taxon>
        <taxon>Rhodobacterales</taxon>
        <taxon>Roseobacteraceae</taxon>
        <taxon>Roseivivax</taxon>
    </lineage>
</organism>
<dbReference type="EMBL" id="FWFK01000001">
    <property type="protein sequence ID" value="SLN24461.1"/>
    <property type="molecule type" value="Genomic_DNA"/>
</dbReference>
<accession>A0A1X6YL88</accession>
<reference evidence="4 5" key="1">
    <citation type="submission" date="2017-03" db="EMBL/GenBank/DDBJ databases">
        <authorList>
            <person name="Afonso C.L."/>
            <person name="Miller P.J."/>
            <person name="Scott M.A."/>
            <person name="Spackman E."/>
            <person name="Goraichik I."/>
            <person name="Dimitrov K.M."/>
            <person name="Suarez D.L."/>
            <person name="Swayne D.E."/>
        </authorList>
    </citation>
    <scope>NUCLEOTIDE SEQUENCE [LARGE SCALE GENOMIC DNA]</scope>
    <source>
        <strain evidence="4 5">CECT 8625</strain>
    </source>
</reference>
<evidence type="ECO:0000259" key="3">
    <source>
        <dbReference type="Pfam" id="PF13023"/>
    </source>
</evidence>
<dbReference type="OrthoDB" id="9796032at2"/>
<protein>
    <recommendedName>
        <fullName evidence="3">HD domain-containing protein</fullName>
    </recommendedName>
</protein>
<name>A0A1X6YL88_9RHOB</name>
<feature type="domain" description="HD" evidence="3">
    <location>
        <begin position="20"/>
        <end position="170"/>
    </location>
</feature>
<evidence type="ECO:0000256" key="2">
    <source>
        <dbReference type="ARBA" id="ARBA00022801"/>
    </source>
</evidence>
<evidence type="ECO:0000256" key="1">
    <source>
        <dbReference type="ARBA" id="ARBA00022723"/>
    </source>
</evidence>
<dbReference type="PANTHER" id="PTHR11845">
    <property type="entry name" value="5'-DEOXYNUCLEOTIDASE HDDC2"/>
    <property type="match status" value="1"/>
</dbReference>
<dbReference type="Proteomes" id="UP000193570">
    <property type="component" value="Unassembled WGS sequence"/>
</dbReference>
<dbReference type="GO" id="GO:0046872">
    <property type="term" value="F:metal ion binding"/>
    <property type="evidence" value="ECO:0007669"/>
    <property type="project" value="UniProtKB-KW"/>
</dbReference>
<dbReference type="Pfam" id="PF13023">
    <property type="entry name" value="HD_3"/>
    <property type="match status" value="1"/>
</dbReference>